<organism evidence="10">
    <name type="scientific">Microbotryum lychnidis-dioicae (strain p1A1 Lamole / MvSl-1064)</name>
    <name type="common">Anther smut fungus</name>
    <dbReference type="NCBI Taxonomy" id="683840"/>
    <lineage>
        <taxon>Eukaryota</taxon>
        <taxon>Fungi</taxon>
        <taxon>Dikarya</taxon>
        <taxon>Basidiomycota</taxon>
        <taxon>Pucciniomycotina</taxon>
        <taxon>Microbotryomycetes</taxon>
        <taxon>Microbotryales</taxon>
        <taxon>Microbotryaceae</taxon>
        <taxon>Microbotryum</taxon>
    </lineage>
</organism>
<accession>U5H3Q1</accession>
<dbReference type="Pfam" id="PF10642">
    <property type="entry name" value="Tom5"/>
    <property type="match status" value="1"/>
</dbReference>
<evidence type="ECO:0000313" key="11">
    <source>
        <dbReference type="EnsemblFungi" id="MVLG_01962T0"/>
    </source>
</evidence>
<evidence type="ECO:0000256" key="8">
    <source>
        <dbReference type="ARBA" id="ARBA00023136"/>
    </source>
</evidence>
<evidence type="ECO:0000256" key="4">
    <source>
        <dbReference type="ARBA" id="ARBA00022787"/>
    </source>
</evidence>
<evidence type="ECO:0000313" key="12">
    <source>
        <dbReference type="Proteomes" id="UP000017200"/>
    </source>
</evidence>
<evidence type="ECO:0000256" key="3">
    <source>
        <dbReference type="ARBA" id="ARBA00022692"/>
    </source>
</evidence>
<keyword evidence="5" id="KW-0653">Protein transport</keyword>
<dbReference type="OrthoDB" id="3348469at2759"/>
<protein>
    <submittedName>
        <fullName evidence="10 11">Uncharacterized protein</fullName>
    </submittedName>
</protein>
<comment type="subcellular location">
    <subcellularLocation>
        <location evidence="1">Mitochondrion outer membrane</location>
        <topology evidence="1">Single-pass membrane protein</topology>
    </subcellularLocation>
</comment>
<dbReference type="Proteomes" id="UP000017200">
    <property type="component" value="Unassembled WGS sequence"/>
</dbReference>
<evidence type="ECO:0000256" key="2">
    <source>
        <dbReference type="ARBA" id="ARBA00022448"/>
    </source>
</evidence>
<keyword evidence="6" id="KW-1133">Transmembrane helix</keyword>
<dbReference type="EnsemblFungi" id="MVLG_01962T0">
    <property type="protein sequence ID" value="MVLG_01962T0"/>
    <property type="gene ID" value="MVLG_01962"/>
</dbReference>
<gene>
    <name evidence="10" type="ORF">MVLG_01962</name>
</gene>
<reference evidence="10" key="2">
    <citation type="submission" date="2010-11" db="EMBL/GenBank/DDBJ databases">
        <authorList>
            <consortium name="The Broad Institute Genome Sequencing Platform"/>
            <person name="Earl A."/>
            <person name="Ward D."/>
            <person name="Feldgarden M."/>
            <person name="Gevers D."/>
            <person name="Butler R."/>
            <person name="Young S.K."/>
            <person name="Zeng Q."/>
            <person name="Gargeya S."/>
            <person name="Fitzgerald M."/>
            <person name="Haas B."/>
            <person name="Abouelleil A."/>
            <person name="Alvarado L."/>
            <person name="Arachchi H.M."/>
            <person name="Berlin A."/>
            <person name="Brown A."/>
            <person name="Chapman S.B."/>
            <person name="Chen Z."/>
            <person name="Dunbar C."/>
            <person name="Freedman E."/>
            <person name="Gearin G."/>
            <person name="Gellesch M."/>
            <person name="Goldberg J."/>
            <person name="Griggs A."/>
            <person name="Gujja S."/>
            <person name="Heilman E."/>
            <person name="Heiman D."/>
            <person name="Howarth C."/>
            <person name="Larson L."/>
            <person name="Lui A."/>
            <person name="MacDonald P.J.P."/>
            <person name="Mehta T."/>
            <person name="Montmayeur A."/>
            <person name="Murphy C."/>
            <person name="Neiman D."/>
            <person name="Pearson M."/>
            <person name="Priest M."/>
            <person name="Roberts A."/>
            <person name="Saif S."/>
            <person name="Shea T."/>
            <person name="Shenoy N."/>
            <person name="Sisk P."/>
            <person name="Stolte C."/>
            <person name="Sykes S."/>
            <person name="White J."/>
            <person name="Yandava C."/>
            <person name="Wortman J."/>
            <person name="Nusbaum C."/>
            <person name="Birren B."/>
        </authorList>
    </citation>
    <scope>NUCLEOTIDE SEQUENCE</scope>
    <source>
        <strain evidence="10">P1A1 Lamole</strain>
    </source>
</reference>
<keyword evidence="2" id="KW-0813">Transport</keyword>
<dbReference type="AlphaFoldDB" id="U5H3Q1"/>
<dbReference type="HOGENOM" id="CLU_216552_0_0_1"/>
<dbReference type="InterPro" id="IPR019603">
    <property type="entry name" value="Tom5"/>
</dbReference>
<dbReference type="EMBL" id="AEIJ01000190">
    <property type="status" value="NOT_ANNOTATED_CDS"/>
    <property type="molecule type" value="Genomic_DNA"/>
</dbReference>
<dbReference type="GO" id="GO:0005741">
    <property type="term" value="C:mitochondrial outer membrane"/>
    <property type="evidence" value="ECO:0007669"/>
    <property type="project" value="UniProtKB-SubCell"/>
</dbReference>
<keyword evidence="12" id="KW-1185">Reference proteome</keyword>
<sequence>MFGGPAQGPTPAQMALAKLQARDSLKNFCITLIGLRIAPFALDFARSFFIK</sequence>
<keyword evidence="3" id="KW-0812">Transmembrane</keyword>
<proteinExistence type="inferred from homology"/>
<evidence type="ECO:0000256" key="1">
    <source>
        <dbReference type="ARBA" id="ARBA00004572"/>
    </source>
</evidence>
<keyword evidence="7" id="KW-0496">Mitochondrion</keyword>
<reference evidence="12" key="1">
    <citation type="submission" date="2010-11" db="EMBL/GenBank/DDBJ databases">
        <title>The genome sequence of Microbotryum violaceum strain p1A1 Lamole.</title>
        <authorList>
            <person name="Cuomo C."/>
            <person name="Perlin M."/>
            <person name="Young S.K."/>
            <person name="Zeng Q."/>
            <person name="Gargeya S."/>
            <person name="Alvarado L."/>
            <person name="Berlin A."/>
            <person name="Chapman S.B."/>
            <person name="Chen Z."/>
            <person name="Freedman E."/>
            <person name="Gellesch M."/>
            <person name="Goldberg J."/>
            <person name="Griggs A."/>
            <person name="Gujja S."/>
            <person name="Heilman E."/>
            <person name="Heiman D."/>
            <person name="Howarth C."/>
            <person name="Mehta T."/>
            <person name="Neiman D."/>
            <person name="Pearson M."/>
            <person name="Roberts A."/>
            <person name="Saif S."/>
            <person name="Shea T."/>
            <person name="Shenoy N."/>
            <person name="Sisk P."/>
            <person name="Stolte C."/>
            <person name="Sykes S."/>
            <person name="White J."/>
            <person name="Yandava C."/>
            <person name="Haas B."/>
            <person name="Nusbaum C."/>
            <person name="Birren B."/>
        </authorList>
    </citation>
    <scope>NUCLEOTIDE SEQUENCE [LARGE SCALE GENOMIC DNA]</scope>
    <source>
        <strain evidence="12">p1A1 Lamole</strain>
    </source>
</reference>
<evidence type="ECO:0000256" key="7">
    <source>
        <dbReference type="ARBA" id="ARBA00023128"/>
    </source>
</evidence>
<evidence type="ECO:0000256" key="5">
    <source>
        <dbReference type="ARBA" id="ARBA00022927"/>
    </source>
</evidence>
<reference evidence="10 12" key="3">
    <citation type="journal article" date="2015" name="BMC Genomics">
        <title>Sex and parasites: genomic and transcriptomic analysis of Microbotryum lychnidis-dioicae, the biotrophic and plant-castrating anther smut fungus.</title>
        <authorList>
            <person name="Perlin M.H."/>
            <person name="Amselem J."/>
            <person name="Fontanillas E."/>
            <person name="Toh S.S."/>
            <person name="Chen Z."/>
            <person name="Goldberg J."/>
            <person name="Duplessis S."/>
            <person name="Henrissat B."/>
            <person name="Young S."/>
            <person name="Zeng Q."/>
            <person name="Aguileta G."/>
            <person name="Petit E."/>
            <person name="Badouin H."/>
            <person name="Andrews J."/>
            <person name="Razeeq D."/>
            <person name="Gabaldon T."/>
            <person name="Quesneville H."/>
            <person name="Giraud T."/>
            <person name="Hood M.E."/>
            <person name="Schultz D.J."/>
            <person name="Cuomo C.A."/>
        </authorList>
    </citation>
    <scope>NUCLEOTIDE SEQUENCE [LARGE SCALE GENOMIC DNA]</scope>
    <source>
        <strain evidence="12">p1A1 Lamole</strain>
        <strain evidence="10">P1A1 Lamole</strain>
    </source>
</reference>
<keyword evidence="8" id="KW-0472">Membrane</keyword>
<evidence type="ECO:0000313" key="10">
    <source>
        <dbReference type="EMBL" id="KDE07868.1"/>
    </source>
</evidence>
<name>U5H3Q1_USTV1</name>
<comment type="similarity">
    <text evidence="9">Belongs to the Tom5 family.</text>
</comment>
<dbReference type="GO" id="GO:0015031">
    <property type="term" value="P:protein transport"/>
    <property type="evidence" value="ECO:0007669"/>
    <property type="project" value="UniProtKB-KW"/>
</dbReference>
<evidence type="ECO:0000256" key="6">
    <source>
        <dbReference type="ARBA" id="ARBA00022989"/>
    </source>
</evidence>
<dbReference type="EMBL" id="GL541655">
    <property type="protein sequence ID" value="KDE07868.1"/>
    <property type="molecule type" value="Genomic_DNA"/>
</dbReference>
<reference evidence="11" key="4">
    <citation type="submission" date="2015-06" db="UniProtKB">
        <authorList>
            <consortium name="EnsemblFungi"/>
        </authorList>
    </citation>
    <scope>IDENTIFICATION</scope>
</reference>
<evidence type="ECO:0000256" key="9">
    <source>
        <dbReference type="ARBA" id="ARBA00025716"/>
    </source>
</evidence>
<dbReference type="GO" id="GO:0006626">
    <property type="term" value="P:protein targeting to mitochondrion"/>
    <property type="evidence" value="ECO:0007669"/>
    <property type="project" value="UniProtKB-ARBA"/>
</dbReference>
<dbReference type="InParanoid" id="U5H3Q1"/>
<keyword evidence="4" id="KW-1000">Mitochondrion outer membrane</keyword>